<evidence type="ECO:0000313" key="2">
    <source>
        <dbReference type="Proteomes" id="UP001356170"/>
    </source>
</evidence>
<evidence type="ECO:0000313" key="1">
    <source>
        <dbReference type="EMBL" id="MEF2154651.1"/>
    </source>
</evidence>
<name>A0ABU7UVU5_9GAMM</name>
<comment type="caution">
    <text evidence="1">The sequence shown here is derived from an EMBL/GenBank/DDBJ whole genome shotgun (WGS) entry which is preliminary data.</text>
</comment>
<keyword evidence="2" id="KW-1185">Reference proteome</keyword>
<accession>A0ABU7UVU5</accession>
<sequence length="330" mass="34776">MAQPPLDYFKKRAVAVKIEATEGVDAVPTAALNAIVLMNGSSGTEIDKVERPVDLPFFSGTPFVVGNKRAFIEGEFELYPPATPGQAATSNAVCEPLLLPSGMTAVKDGVAKTTRYNPISNGIPSATAYFWHAGTHKKVLGARNELSGLSIAIGDRFKGKVKLIGSYNTVEEAALPTVTLPTTVPTVAKAENTVTKLSTVGGTGAGVNVTALSVLGKSLEIDFGNDVKSVEYTTLRVGRIADRSASFKLRIARTASADFDPWKIRDAGVILTGSLRLTEANALYSELGFRGQIEEISEVDIDGDYGWDISGPCVASATGGDELYVLFGGP</sequence>
<organism evidence="1 2">
    <name type="scientific">Aquilutibacter rugosus</name>
    <dbReference type="NCBI Taxonomy" id="3115820"/>
    <lineage>
        <taxon>Bacteria</taxon>
        <taxon>Pseudomonadati</taxon>
        <taxon>Pseudomonadota</taxon>
        <taxon>Gammaproteobacteria</taxon>
        <taxon>Lysobacterales</taxon>
        <taxon>Lysobacteraceae</taxon>
        <taxon>Aquilutibacter</taxon>
    </lineage>
</organism>
<dbReference type="Proteomes" id="UP001356170">
    <property type="component" value="Unassembled WGS sequence"/>
</dbReference>
<reference evidence="1 2" key="1">
    <citation type="submission" date="2024-01" db="EMBL/GenBank/DDBJ databases">
        <title>Novel species of the genus Luteimonas isolated from rivers.</title>
        <authorList>
            <person name="Lu H."/>
        </authorList>
    </citation>
    <scope>NUCLEOTIDE SEQUENCE [LARGE SCALE GENOMIC DNA]</scope>
    <source>
        <strain evidence="1 2">FXH3W</strain>
    </source>
</reference>
<dbReference type="EMBL" id="JAZHBO010000001">
    <property type="protein sequence ID" value="MEF2154651.1"/>
    <property type="molecule type" value="Genomic_DNA"/>
</dbReference>
<dbReference type="RefSeq" id="WP_331702829.1">
    <property type="nucleotide sequence ID" value="NZ_JAZHBO010000001.1"/>
</dbReference>
<protein>
    <submittedName>
        <fullName evidence="1">Phage tail tube protein</fullName>
    </submittedName>
</protein>
<proteinExistence type="predicted"/>
<gene>
    <name evidence="1" type="ORF">V3390_00115</name>
</gene>